<evidence type="ECO:0000256" key="2">
    <source>
        <dbReference type="ARBA" id="ARBA00022475"/>
    </source>
</evidence>
<accession>A0A560F182</accession>
<dbReference type="InterPro" id="IPR050833">
    <property type="entry name" value="Poly_Biosynth_Transport"/>
</dbReference>
<evidence type="ECO:0000256" key="6">
    <source>
        <dbReference type="SAM" id="Phobius"/>
    </source>
</evidence>
<evidence type="ECO:0000256" key="5">
    <source>
        <dbReference type="ARBA" id="ARBA00023136"/>
    </source>
</evidence>
<organism evidence="7 8">
    <name type="scientific">Nitrospirillum amazonense</name>
    <dbReference type="NCBI Taxonomy" id="28077"/>
    <lineage>
        <taxon>Bacteria</taxon>
        <taxon>Pseudomonadati</taxon>
        <taxon>Pseudomonadota</taxon>
        <taxon>Alphaproteobacteria</taxon>
        <taxon>Rhodospirillales</taxon>
        <taxon>Azospirillaceae</taxon>
        <taxon>Nitrospirillum</taxon>
    </lineage>
</organism>
<evidence type="ECO:0000256" key="4">
    <source>
        <dbReference type="ARBA" id="ARBA00022989"/>
    </source>
</evidence>
<feature type="transmembrane region" description="Helical" evidence="6">
    <location>
        <begin position="97"/>
        <end position="117"/>
    </location>
</feature>
<dbReference type="PANTHER" id="PTHR30250">
    <property type="entry name" value="PST FAMILY PREDICTED COLANIC ACID TRANSPORTER"/>
    <property type="match status" value="1"/>
</dbReference>
<proteinExistence type="predicted"/>
<feature type="transmembrane region" description="Helical" evidence="6">
    <location>
        <begin position="256"/>
        <end position="276"/>
    </location>
</feature>
<dbReference type="AlphaFoldDB" id="A0A560F182"/>
<feature type="transmembrane region" description="Helical" evidence="6">
    <location>
        <begin position="62"/>
        <end position="85"/>
    </location>
</feature>
<feature type="transmembrane region" description="Helical" evidence="6">
    <location>
        <begin position="182"/>
        <end position="201"/>
    </location>
</feature>
<sequence>MLSRDARPDHSAPTSKAFTASGASVKRTGLGLAGGLADQAIVSFGNFALNVTLARSLPAAEYGAYSVVLSFILVLNTLHQALVTYPLSVRPAPGGRPLAVALLLTPLCALAFLPLLGVATASVGHLGLLPAAGAALVCWQLQEVVRRALLTESRHIPLIALDTLRYLGPLVAVWALRANLAIGGVFLLVAAASALAALPAARHLGRNGQAAVSGLRTEMADHWRLGAPVLGANLLAALSTQWFLWLLAWHDDAPGAAALVALANVVAVASPVIFGMENVLVPEVARARDTLSFRDLLRLVGQRGLVAGGLVGPLFLVILAAPTWAARMFYGRDSAYAAHPGELRLLALAYACYLAATLFSAALRGYRASGAVFRMQLYPALFGLTVGSWLTWRLGLGGACIASVAAGALRAAVGLVYLLRLRPLTVARPALASS</sequence>
<evidence type="ECO:0000256" key="3">
    <source>
        <dbReference type="ARBA" id="ARBA00022692"/>
    </source>
</evidence>
<evidence type="ECO:0000313" key="7">
    <source>
        <dbReference type="EMBL" id="TWB15379.1"/>
    </source>
</evidence>
<keyword evidence="8" id="KW-1185">Reference proteome</keyword>
<dbReference type="EMBL" id="VITO01000030">
    <property type="protein sequence ID" value="TWB15379.1"/>
    <property type="molecule type" value="Genomic_DNA"/>
</dbReference>
<gene>
    <name evidence="7" type="ORF">FBZ88_13030</name>
</gene>
<keyword evidence="5 6" id="KW-0472">Membrane</keyword>
<feature type="transmembrane region" description="Helical" evidence="6">
    <location>
        <begin position="304"/>
        <end position="325"/>
    </location>
</feature>
<protein>
    <submittedName>
        <fullName evidence="7">O-antigen/teichoic acid export membrane protein</fullName>
    </submittedName>
</protein>
<keyword evidence="3 6" id="KW-0812">Transmembrane</keyword>
<feature type="transmembrane region" description="Helical" evidence="6">
    <location>
        <begin position="396"/>
        <end position="419"/>
    </location>
</feature>
<evidence type="ECO:0000313" key="8">
    <source>
        <dbReference type="Proteomes" id="UP000316545"/>
    </source>
</evidence>
<name>A0A560F182_9PROT</name>
<keyword evidence="2" id="KW-1003">Cell membrane</keyword>
<feature type="transmembrane region" description="Helical" evidence="6">
    <location>
        <begin position="371"/>
        <end position="390"/>
    </location>
</feature>
<comment type="subcellular location">
    <subcellularLocation>
        <location evidence="1">Cell membrane</location>
        <topology evidence="1">Multi-pass membrane protein</topology>
    </subcellularLocation>
</comment>
<feature type="transmembrane region" description="Helical" evidence="6">
    <location>
        <begin position="345"/>
        <end position="364"/>
    </location>
</feature>
<comment type="caution">
    <text evidence="7">The sequence shown here is derived from an EMBL/GenBank/DDBJ whole genome shotgun (WGS) entry which is preliminary data.</text>
</comment>
<feature type="transmembrane region" description="Helical" evidence="6">
    <location>
        <begin position="222"/>
        <end position="244"/>
    </location>
</feature>
<dbReference type="Proteomes" id="UP000316545">
    <property type="component" value="Unassembled WGS sequence"/>
</dbReference>
<dbReference type="PANTHER" id="PTHR30250:SF11">
    <property type="entry name" value="O-ANTIGEN TRANSPORTER-RELATED"/>
    <property type="match status" value="1"/>
</dbReference>
<reference evidence="7 8" key="1">
    <citation type="submission" date="2019-06" db="EMBL/GenBank/DDBJ databases">
        <title>Genomic Encyclopedia of Type Strains, Phase IV (KMG-V): Genome sequencing to study the core and pangenomes of soil and plant-associated prokaryotes.</title>
        <authorList>
            <person name="Whitman W."/>
        </authorList>
    </citation>
    <scope>NUCLEOTIDE SEQUENCE [LARGE SCALE GENOMIC DNA]</scope>
    <source>
        <strain evidence="7 8">BR 11865</strain>
    </source>
</reference>
<dbReference type="GO" id="GO:0005886">
    <property type="term" value="C:plasma membrane"/>
    <property type="evidence" value="ECO:0007669"/>
    <property type="project" value="UniProtKB-SubCell"/>
</dbReference>
<keyword evidence="4 6" id="KW-1133">Transmembrane helix</keyword>
<evidence type="ECO:0000256" key="1">
    <source>
        <dbReference type="ARBA" id="ARBA00004651"/>
    </source>
</evidence>